<dbReference type="SMART" id="SM01002">
    <property type="entry name" value="AlaDh_PNT_C"/>
    <property type="match status" value="1"/>
</dbReference>
<evidence type="ECO:0000256" key="7">
    <source>
        <dbReference type="ARBA" id="ARBA00022741"/>
    </source>
</evidence>
<comment type="caution">
    <text evidence="17">The sequence shown here is derived from an EMBL/GenBank/DDBJ whole genome shotgun (WGS) entry which is preliminary data.</text>
</comment>
<evidence type="ECO:0000313" key="18">
    <source>
        <dbReference type="Proteomes" id="UP000093501"/>
    </source>
</evidence>
<dbReference type="EC" id="7.1.1.1" evidence="3"/>
<comment type="catalytic activity">
    <reaction evidence="13">
        <text>NAD(+) + NADPH + H(+)(in) = NADH + NADP(+) + H(+)(out)</text>
        <dbReference type="Rhea" id="RHEA:47992"/>
        <dbReference type="ChEBI" id="CHEBI:15378"/>
        <dbReference type="ChEBI" id="CHEBI:57540"/>
        <dbReference type="ChEBI" id="CHEBI:57783"/>
        <dbReference type="ChEBI" id="CHEBI:57945"/>
        <dbReference type="ChEBI" id="CHEBI:58349"/>
        <dbReference type="EC" id="7.1.1.1"/>
    </reaction>
</comment>
<evidence type="ECO:0000256" key="10">
    <source>
        <dbReference type="ARBA" id="ARBA00022989"/>
    </source>
</evidence>
<sequence>MRIGIPDEAPETRAAATPATVTALLTLGYDVVVQAGAGARSSFPDHAYRDAGAAIGTADDVWSSDVVAMVGEPSPAQQALMRPGQVLIGFLHPRSDPALIEALAARGVTALSMDMVPRISRAQSLDALSSMANIAGYRAVIEAGHAFGRFFTGQVTAAGKVPPAKVFVIGTGVAGLAAIGAAGGLGAEVTATDVRPETAEQVESMGAKFVKVAEVEEVRSSDGYARDTSADYAAKAAELYARQAATVDIIITTAAIPGRPSPKLITAEMVESMRPGSVIVDLAAAGGGNCVLTRPGETYTTDGGVTIVGYTDLASRLPGQASQLYGTNIVNLLKLLTPDKDGELRLDFDDVVHRQMTVVRDGEVTFPPPPIEVSVAPAAAAAPAPVAIPTAAAPPDQWARFRMVLMLVAGWLLLSLLLPGGFLSSILVFGLAMVVGYYVIWGVEPALYTPLMSVSNAVSGITIVGAITQLTSPLLSVQIIAFVAIVLAGINCVGGFAITNRMLAMFKRS</sequence>
<organism evidence="17 18">
    <name type="scientific">Tessaracoccus lapidicaptus</name>
    <dbReference type="NCBI Taxonomy" id="1427523"/>
    <lineage>
        <taxon>Bacteria</taxon>
        <taxon>Bacillati</taxon>
        <taxon>Actinomycetota</taxon>
        <taxon>Actinomycetes</taxon>
        <taxon>Propionibacteriales</taxon>
        <taxon>Propionibacteriaceae</taxon>
        <taxon>Tessaracoccus</taxon>
    </lineage>
</organism>
<keyword evidence="6" id="KW-0812">Transmembrane</keyword>
<comment type="function">
    <text evidence="1">The transhydrogenation between NADH and NADP is coupled to respiration and ATP hydrolysis and functions as a proton pump across the membrane.</text>
</comment>
<dbReference type="Gene3D" id="3.40.50.720">
    <property type="entry name" value="NAD(P)-binding Rossmann-like Domain"/>
    <property type="match status" value="2"/>
</dbReference>
<evidence type="ECO:0000256" key="12">
    <source>
        <dbReference type="ARBA" id="ARBA00023136"/>
    </source>
</evidence>
<dbReference type="SUPFAM" id="SSF52283">
    <property type="entry name" value="Formate/glycerate dehydrogenase catalytic domain-like"/>
    <property type="match status" value="1"/>
</dbReference>
<dbReference type="InterPro" id="IPR026255">
    <property type="entry name" value="NADP_transhyd_a"/>
</dbReference>
<dbReference type="Proteomes" id="UP000093501">
    <property type="component" value="Unassembled WGS sequence"/>
</dbReference>
<comment type="subcellular location">
    <subcellularLocation>
        <location evidence="2">Cell inner membrane</location>
        <topology evidence="2">Multi-pass membrane protein</topology>
    </subcellularLocation>
</comment>
<evidence type="ECO:0000256" key="15">
    <source>
        <dbReference type="ARBA" id="ARBA00079788"/>
    </source>
</evidence>
<dbReference type="CDD" id="cd05304">
    <property type="entry name" value="Rubrum_tdh"/>
    <property type="match status" value="1"/>
</dbReference>
<evidence type="ECO:0000256" key="8">
    <source>
        <dbReference type="ARBA" id="ARBA00022857"/>
    </source>
</evidence>
<keyword evidence="7" id="KW-0547">Nucleotide-binding</keyword>
<evidence type="ECO:0000256" key="16">
    <source>
        <dbReference type="ARBA" id="ARBA00083734"/>
    </source>
</evidence>
<keyword evidence="8" id="KW-0521">NADP</keyword>
<evidence type="ECO:0000256" key="14">
    <source>
        <dbReference type="ARBA" id="ARBA00071831"/>
    </source>
</evidence>
<dbReference type="GO" id="GO:0050661">
    <property type="term" value="F:NADP binding"/>
    <property type="evidence" value="ECO:0007669"/>
    <property type="project" value="TreeGrafter"/>
</dbReference>
<dbReference type="GO" id="GO:0006740">
    <property type="term" value="P:NADPH regeneration"/>
    <property type="evidence" value="ECO:0007669"/>
    <property type="project" value="TreeGrafter"/>
</dbReference>
<dbReference type="GO" id="GO:0008750">
    <property type="term" value="F:proton-translocating NAD(P)+ transhydrogenase activity"/>
    <property type="evidence" value="ECO:0007669"/>
    <property type="project" value="UniProtKB-EC"/>
</dbReference>
<dbReference type="Pfam" id="PF01262">
    <property type="entry name" value="AlaDh_PNT_C"/>
    <property type="match status" value="1"/>
</dbReference>
<dbReference type="PANTHER" id="PTHR10160">
    <property type="entry name" value="NAD(P) TRANSHYDROGENASE"/>
    <property type="match status" value="1"/>
</dbReference>
<name>A0A1C0AR82_9ACTN</name>
<dbReference type="InterPro" id="IPR007698">
    <property type="entry name" value="AlaDH/PNT_NAD(H)-bd"/>
</dbReference>
<dbReference type="PANTHER" id="PTHR10160:SF19">
    <property type="entry name" value="PROTON-TRANSLOCATING NAD(P)(+) TRANSHYDROGENASE"/>
    <property type="match status" value="1"/>
</dbReference>
<keyword evidence="4" id="KW-1003">Cell membrane</keyword>
<evidence type="ECO:0000256" key="2">
    <source>
        <dbReference type="ARBA" id="ARBA00004429"/>
    </source>
</evidence>
<dbReference type="Pfam" id="PF12769">
    <property type="entry name" value="PNTB_4TM"/>
    <property type="match status" value="1"/>
</dbReference>
<evidence type="ECO:0000256" key="5">
    <source>
        <dbReference type="ARBA" id="ARBA00022519"/>
    </source>
</evidence>
<keyword evidence="12" id="KW-0472">Membrane</keyword>
<keyword evidence="9" id="KW-1278">Translocase</keyword>
<evidence type="ECO:0000256" key="11">
    <source>
        <dbReference type="ARBA" id="ARBA00023027"/>
    </source>
</evidence>
<evidence type="ECO:0000256" key="4">
    <source>
        <dbReference type="ARBA" id="ARBA00022475"/>
    </source>
</evidence>
<evidence type="ECO:0000256" key="9">
    <source>
        <dbReference type="ARBA" id="ARBA00022967"/>
    </source>
</evidence>
<evidence type="ECO:0000256" key="3">
    <source>
        <dbReference type="ARBA" id="ARBA00012943"/>
    </source>
</evidence>
<keyword evidence="11" id="KW-0520">NAD</keyword>
<keyword evidence="18" id="KW-1185">Reference proteome</keyword>
<evidence type="ECO:0000256" key="13">
    <source>
        <dbReference type="ARBA" id="ARBA00048202"/>
    </source>
</evidence>
<dbReference type="NCBIfam" id="TIGR00561">
    <property type="entry name" value="pntA"/>
    <property type="match status" value="1"/>
</dbReference>
<dbReference type="SUPFAM" id="SSF51735">
    <property type="entry name" value="NAD(P)-binding Rossmann-fold domains"/>
    <property type="match status" value="1"/>
</dbReference>
<dbReference type="RefSeq" id="WP_068750071.1">
    <property type="nucleotide sequence ID" value="NZ_LR214441.1"/>
</dbReference>
<evidence type="ECO:0000313" key="17">
    <source>
        <dbReference type="EMBL" id="OCL36877.1"/>
    </source>
</evidence>
<dbReference type="SMART" id="SM01003">
    <property type="entry name" value="AlaDh_PNT_N"/>
    <property type="match status" value="1"/>
</dbReference>
<keyword evidence="5" id="KW-0997">Cell inner membrane</keyword>
<gene>
    <name evidence="17" type="ORF">BCR15_13140</name>
</gene>
<dbReference type="FunFam" id="3.40.50.720:FF:000028">
    <property type="entry name" value="NAD(P) transhydrogenase subunit alpha"/>
    <property type="match status" value="1"/>
</dbReference>
<dbReference type="InterPro" id="IPR007886">
    <property type="entry name" value="AlaDH/PNT_N"/>
</dbReference>
<protein>
    <recommendedName>
        <fullName evidence="14">NAD(P) transhydrogenase subunit alpha</fullName>
        <ecNumber evidence="3">7.1.1.1</ecNumber>
    </recommendedName>
    <alternativeName>
        <fullName evidence="16">Nicotinamide nucleotide transhydrogenase subunit alpha</fullName>
    </alternativeName>
    <alternativeName>
        <fullName evidence="15">Pyridine nucleotide transhydrogenase subunit alpha</fullName>
    </alternativeName>
</protein>
<keyword evidence="10" id="KW-1133">Transmembrane helix</keyword>
<evidence type="ECO:0000256" key="6">
    <source>
        <dbReference type="ARBA" id="ARBA00022692"/>
    </source>
</evidence>
<dbReference type="PIRSF" id="PIRSF000203">
    <property type="entry name" value="NADP_transhydrogenase_alpha"/>
    <property type="match status" value="1"/>
</dbReference>
<dbReference type="Pfam" id="PF05222">
    <property type="entry name" value="AlaDh_PNT_N"/>
    <property type="match status" value="1"/>
</dbReference>
<dbReference type="NCBIfam" id="NF006942">
    <property type="entry name" value="PRK09424.1"/>
    <property type="match status" value="1"/>
</dbReference>
<dbReference type="GO" id="GO:0005886">
    <property type="term" value="C:plasma membrane"/>
    <property type="evidence" value="ECO:0007669"/>
    <property type="project" value="UniProtKB-SubCell"/>
</dbReference>
<reference evidence="18" key="1">
    <citation type="submission" date="2016-07" db="EMBL/GenBank/DDBJ databases">
        <authorList>
            <person name="Florea S."/>
            <person name="Webb J.S."/>
            <person name="Jaromczyk J."/>
            <person name="Schardl C.L."/>
        </authorList>
    </citation>
    <scope>NUCLEOTIDE SEQUENCE [LARGE SCALE GENOMIC DNA]</scope>
    <source>
        <strain evidence="18">IPBSL-7</strain>
    </source>
</reference>
<dbReference type="InterPro" id="IPR024605">
    <property type="entry name" value="NADP_transhyd_a_C"/>
</dbReference>
<dbReference type="EMBL" id="MBQD01000005">
    <property type="protein sequence ID" value="OCL36877.1"/>
    <property type="molecule type" value="Genomic_DNA"/>
</dbReference>
<dbReference type="InterPro" id="IPR036291">
    <property type="entry name" value="NAD(P)-bd_dom_sf"/>
</dbReference>
<evidence type="ECO:0000256" key="1">
    <source>
        <dbReference type="ARBA" id="ARBA00003943"/>
    </source>
</evidence>
<proteinExistence type="predicted"/>
<dbReference type="AlphaFoldDB" id="A0A1C0AR82"/>
<accession>A0A1C0AR82</accession>